<evidence type="ECO:0000313" key="3">
    <source>
        <dbReference type="EMBL" id="RST30938.1"/>
    </source>
</evidence>
<feature type="compositionally biased region" description="Low complexity" evidence="1">
    <location>
        <begin position="171"/>
        <end position="192"/>
    </location>
</feature>
<feature type="region of interest" description="Disordered" evidence="1">
    <location>
        <begin position="144"/>
        <end position="192"/>
    </location>
</feature>
<evidence type="ECO:0000256" key="2">
    <source>
        <dbReference type="SAM" id="SignalP"/>
    </source>
</evidence>
<evidence type="ECO:0000313" key="4">
    <source>
        <dbReference type="Proteomes" id="UP000274661"/>
    </source>
</evidence>
<feature type="chain" id="PRO_5018612835" evidence="2">
    <location>
        <begin position="21"/>
        <end position="192"/>
    </location>
</feature>
<feature type="compositionally biased region" description="Low complexity" evidence="1">
    <location>
        <begin position="27"/>
        <end position="61"/>
    </location>
</feature>
<dbReference type="AlphaFoldDB" id="A0A3R9X822"/>
<accession>A0A3R9X822</accession>
<proteinExistence type="predicted"/>
<name>A0A3R9X822_9SPHN</name>
<gene>
    <name evidence="3" type="ORF">HMF7854_08900</name>
</gene>
<comment type="caution">
    <text evidence="3">The sequence shown here is derived from an EMBL/GenBank/DDBJ whole genome shotgun (WGS) entry which is preliminary data.</text>
</comment>
<keyword evidence="2" id="KW-0732">Signal</keyword>
<dbReference type="RefSeq" id="WP_126718773.1">
    <property type="nucleotide sequence ID" value="NZ_RWJF01000001.1"/>
</dbReference>
<feature type="compositionally biased region" description="Low complexity" evidence="1">
    <location>
        <begin position="154"/>
        <end position="165"/>
    </location>
</feature>
<dbReference type="EMBL" id="RWJF01000001">
    <property type="protein sequence ID" value="RST30938.1"/>
    <property type="molecule type" value="Genomic_DNA"/>
</dbReference>
<dbReference type="Proteomes" id="UP000274661">
    <property type="component" value="Unassembled WGS sequence"/>
</dbReference>
<dbReference type="OrthoDB" id="8563893at2"/>
<feature type="region of interest" description="Disordered" evidence="1">
    <location>
        <begin position="27"/>
        <end position="62"/>
    </location>
</feature>
<sequence>MSKRPILGAAVAACALLAGCKTTDSGTSTGSAGSQSVPSSTGAAAPAGTTSSGGSTMTTPGGESGIPALVNVNLNNVLNDLSVRLNVDRANIPVNAQVPIDVAANVCGVSVNVLSVSTGGQASCTAKVASPQLAQVVQQQVAAGGSVGGGAQGGSTATTGTATGSAGSGTSGSSNTGGTSTGTTETTTQPPR</sequence>
<keyword evidence="4" id="KW-1185">Reference proteome</keyword>
<reference evidence="3 4" key="1">
    <citation type="submission" date="2018-12" db="EMBL/GenBank/DDBJ databases">
        <title>Sphingomonas sp. HMF7854 Genome sequencing and assembly.</title>
        <authorList>
            <person name="Cha I."/>
            <person name="Kang H."/>
            <person name="Kim H."/>
            <person name="Kang J."/>
            <person name="Joh K."/>
        </authorList>
    </citation>
    <scope>NUCLEOTIDE SEQUENCE [LARGE SCALE GENOMIC DNA]</scope>
    <source>
        <strain evidence="3 4">HMF7854</strain>
    </source>
</reference>
<evidence type="ECO:0000256" key="1">
    <source>
        <dbReference type="SAM" id="MobiDB-lite"/>
    </source>
</evidence>
<organism evidence="3 4">
    <name type="scientific">Sphingomonas ginkgonis</name>
    <dbReference type="NCBI Taxonomy" id="2315330"/>
    <lineage>
        <taxon>Bacteria</taxon>
        <taxon>Pseudomonadati</taxon>
        <taxon>Pseudomonadota</taxon>
        <taxon>Alphaproteobacteria</taxon>
        <taxon>Sphingomonadales</taxon>
        <taxon>Sphingomonadaceae</taxon>
        <taxon>Sphingomonas</taxon>
    </lineage>
</organism>
<feature type="signal peptide" evidence="2">
    <location>
        <begin position="1"/>
        <end position="20"/>
    </location>
</feature>
<protein>
    <submittedName>
        <fullName evidence="3">Uncharacterized protein</fullName>
    </submittedName>
</protein>
<dbReference type="PROSITE" id="PS51257">
    <property type="entry name" value="PROKAR_LIPOPROTEIN"/>
    <property type="match status" value="1"/>
</dbReference>